<protein>
    <submittedName>
        <fullName evidence="7">RNA polymerase subunit sigma-24</fullName>
    </submittedName>
</protein>
<dbReference type="Pfam" id="PF04542">
    <property type="entry name" value="Sigma70_r2"/>
    <property type="match status" value="1"/>
</dbReference>
<dbReference type="Proteomes" id="UP000661715">
    <property type="component" value="Unassembled WGS sequence"/>
</dbReference>
<dbReference type="SUPFAM" id="SSF88659">
    <property type="entry name" value="Sigma3 and sigma4 domains of RNA polymerase sigma factors"/>
    <property type="match status" value="1"/>
</dbReference>
<evidence type="ECO:0000313" key="7">
    <source>
        <dbReference type="EMBL" id="MBD0725676.1"/>
    </source>
</evidence>
<feature type="domain" description="RNA polymerase sigma-70 region 2" evidence="6">
    <location>
        <begin position="27"/>
        <end position="95"/>
    </location>
</feature>
<dbReference type="InterPro" id="IPR036388">
    <property type="entry name" value="WH-like_DNA-bd_sf"/>
</dbReference>
<dbReference type="PANTHER" id="PTHR43133:SF8">
    <property type="entry name" value="RNA POLYMERASE SIGMA FACTOR HI_1459-RELATED"/>
    <property type="match status" value="1"/>
</dbReference>
<evidence type="ECO:0000256" key="4">
    <source>
        <dbReference type="ARBA" id="ARBA00023125"/>
    </source>
</evidence>
<keyword evidence="2" id="KW-0805">Transcription regulation</keyword>
<gene>
    <name evidence="7" type="ORF">B6A10_10840</name>
</gene>
<dbReference type="InterPro" id="IPR014284">
    <property type="entry name" value="RNA_pol_sigma-70_dom"/>
</dbReference>
<dbReference type="SUPFAM" id="SSF88946">
    <property type="entry name" value="Sigma2 domain of RNA polymerase sigma factors"/>
    <property type="match status" value="1"/>
</dbReference>
<dbReference type="EMBL" id="NASZ01000016">
    <property type="protein sequence ID" value="MBD0725676.1"/>
    <property type="molecule type" value="Genomic_DNA"/>
</dbReference>
<proteinExistence type="inferred from homology"/>
<dbReference type="InterPro" id="IPR007627">
    <property type="entry name" value="RNA_pol_sigma70_r2"/>
</dbReference>
<evidence type="ECO:0000313" key="8">
    <source>
        <dbReference type="Proteomes" id="UP000661715"/>
    </source>
</evidence>
<dbReference type="InterPro" id="IPR013324">
    <property type="entry name" value="RNA_pol_sigma_r3/r4-like"/>
</dbReference>
<keyword evidence="3" id="KW-0731">Sigma factor</keyword>
<keyword evidence="4" id="KW-0238">DNA-binding</keyword>
<evidence type="ECO:0000256" key="1">
    <source>
        <dbReference type="ARBA" id="ARBA00010641"/>
    </source>
</evidence>
<reference evidence="7 8" key="1">
    <citation type="journal article" date="2020" name="Microbiol. Res.">
        <title>Flavobacterium pokkalii sp. nov., a novel plant growth promoting native rhizobacteria isolated from pokkali rice grown in coastal saline affected agricultural regions of southern India, Kerala.</title>
        <authorList>
            <person name="Menon R.R."/>
            <person name="Kumari S."/>
            <person name="Viver T."/>
            <person name="Rameshkumar N."/>
        </authorList>
    </citation>
    <scope>NUCLEOTIDE SEQUENCE [LARGE SCALE GENOMIC DNA]</scope>
    <source>
        <strain evidence="7 8">L1I52</strain>
    </source>
</reference>
<dbReference type="PANTHER" id="PTHR43133">
    <property type="entry name" value="RNA POLYMERASE ECF-TYPE SIGMA FACTO"/>
    <property type="match status" value="1"/>
</dbReference>
<dbReference type="Gene3D" id="1.10.1740.10">
    <property type="match status" value="1"/>
</dbReference>
<dbReference type="RefSeq" id="WP_188220893.1">
    <property type="nucleotide sequence ID" value="NZ_NASZ01000016.1"/>
</dbReference>
<evidence type="ECO:0000259" key="6">
    <source>
        <dbReference type="Pfam" id="PF04542"/>
    </source>
</evidence>
<dbReference type="NCBIfam" id="TIGR02937">
    <property type="entry name" value="sigma70-ECF"/>
    <property type="match status" value="1"/>
</dbReference>
<dbReference type="Gene3D" id="1.10.10.10">
    <property type="entry name" value="Winged helix-like DNA-binding domain superfamily/Winged helix DNA-binding domain"/>
    <property type="match status" value="1"/>
</dbReference>
<organism evidence="7 8">
    <name type="scientific">Flavobacterium pokkalii</name>
    <dbReference type="NCBI Taxonomy" id="1940408"/>
    <lineage>
        <taxon>Bacteria</taxon>
        <taxon>Pseudomonadati</taxon>
        <taxon>Bacteroidota</taxon>
        <taxon>Flavobacteriia</taxon>
        <taxon>Flavobacteriales</taxon>
        <taxon>Flavobacteriaceae</taxon>
        <taxon>Flavobacterium</taxon>
    </lineage>
</organism>
<evidence type="ECO:0000256" key="3">
    <source>
        <dbReference type="ARBA" id="ARBA00023082"/>
    </source>
</evidence>
<evidence type="ECO:0000256" key="2">
    <source>
        <dbReference type="ARBA" id="ARBA00023015"/>
    </source>
</evidence>
<evidence type="ECO:0000256" key="5">
    <source>
        <dbReference type="ARBA" id="ARBA00023163"/>
    </source>
</evidence>
<keyword evidence="5" id="KW-0804">Transcription</keyword>
<keyword evidence="8" id="KW-1185">Reference proteome</keyword>
<comment type="caution">
    <text evidence="7">The sequence shown here is derived from an EMBL/GenBank/DDBJ whole genome shotgun (WGS) entry which is preliminary data.</text>
</comment>
<accession>A0ABR7UTE4</accession>
<comment type="similarity">
    <text evidence="1">Belongs to the sigma-70 factor family. ECF subfamily.</text>
</comment>
<name>A0ABR7UTE4_9FLAO</name>
<sequence length="196" mass="22761">MIKTQLHPDQYLIEGLANNDSAVIHSIYKKYVPKVVSYIRNNSGDEDQAQDVVQEIMILLFNQAKAGKLQLTCPFDAYFFLLCKRKWLNELKKSSNKGVTISDDFTSVNEPTEEMVAQTELFEEKQQLFDAMFQRLGEKCQEVLKWSFTLKSMEEVAQKLNVSYAYVRKKKSLCTGQLTQWIQEHSSFKTLKKQEP</sequence>
<dbReference type="InterPro" id="IPR013325">
    <property type="entry name" value="RNA_pol_sigma_r2"/>
</dbReference>
<dbReference type="InterPro" id="IPR039425">
    <property type="entry name" value="RNA_pol_sigma-70-like"/>
</dbReference>